<dbReference type="EMBL" id="ALPT02000081">
    <property type="protein sequence ID" value="KGA96083.1"/>
    <property type="molecule type" value="Genomic_DNA"/>
</dbReference>
<dbReference type="GO" id="GO:0005886">
    <property type="term" value="C:plasma membrane"/>
    <property type="evidence" value="ECO:0007669"/>
    <property type="project" value="UniProtKB-SubCell"/>
</dbReference>
<evidence type="ECO:0000259" key="8">
    <source>
        <dbReference type="Pfam" id="PF10502"/>
    </source>
</evidence>
<dbReference type="NCBIfam" id="TIGR02227">
    <property type="entry name" value="sigpep_I_bact"/>
    <property type="match status" value="1"/>
</dbReference>
<dbReference type="CDD" id="cd06530">
    <property type="entry name" value="S26_SPase_I"/>
    <property type="match status" value="1"/>
</dbReference>
<keyword evidence="5 7" id="KW-0378">Hydrolase</keyword>
<evidence type="ECO:0000313" key="9">
    <source>
        <dbReference type="EMBL" id="KGA96083.1"/>
    </source>
</evidence>
<dbReference type="PRINTS" id="PR00727">
    <property type="entry name" value="LEADERPTASE"/>
</dbReference>
<reference evidence="9 11" key="1">
    <citation type="journal article" date="2014" name="Genome Announc.">
        <title>Draft Genome Sequence of Bacillus alcalophilus AV1934, a Classic Alkaliphile Isolated from Human Feces in 1934.</title>
        <authorList>
            <person name="Attie O."/>
            <person name="Jayaprakash A."/>
            <person name="Shah H."/>
            <person name="Paulsen I.T."/>
            <person name="Morino M."/>
            <person name="Takahashi Y."/>
            <person name="Narumi I."/>
            <person name="Sachidanandam R."/>
            <person name="Satoh K."/>
            <person name="Ito M."/>
            <person name="Krulwich T.A."/>
        </authorList>
    </citation>
    <scope>NUCLEOTIDE SEQUENCE [LARGE SCALE GENOMIC DNA]</scope>
    <source>
        <strain evidence="9 11">AV1934</strain>
    </source>
</reference>
<gene>
    <name evidence="10" type="ORF">AJ85_21485</name>
    <name evidence="9" type="ORF">BALCAV_0218355</name>
</gene>
<dbReference type="InterPro" id="IPR019533">
    <property type="entry name" value="Peptidase_S26"/>
</dbReference>
<evidence type="ECO:0000256" key="3">
    <source>
        <dbReference type="ARBA" id="ARBA00009370"/>
    </source>
</evidence>
<dbReference type="InterPro" id="IPR000223">
    <property type="entry name" value="Pept_S26A_signal_pept_1"/>
</dbReference>
<evidence type="ECO:0000313" key="10">
    <source>
        <dbReference type="EMBL" id="THG88786.1"/>
    </source>
</evidence>
<organism evidence="9 11">
    <name type="scientific">Alkalihalobacillus alcalophilus ATCC 27647 = CGMCC 1.3604</name>
    <dbReference type="NCBI Taxonomy" id="1218173"/>
    <lineage>
        <taxon>Bacteria</taxon>
        <taxon>Bacillati</taxon>
        <taxon>Bacillota</taxon>
        <taxon>Bacilli</taxon>
        <taxon>Bacillales</taxon>
        <taxon>Bacillaceae</taxon>
        <taxon>Alkalihalobacillus</taxon>
    </lineage>
</organism>
<sequence length="177" mass="20652">MYSEQDHWIEGLKAILLALLLAIIIRTFLFASYEVSGESMMPTAYDGERFIVNKVGYEFLKPKRFDMIVFHANEEDDYIKRVIGLPGETIMYLDDVLYIDGLPVEEPFLEDRKKEYGPYYTQDFYYYGVIPDNHVFVLGDNRPNSTDSRRLGPINQDEIVGKVDLRFWPITEVGIMK</sequence>
<evidence type="ECO:0000256" key="4">
    <source>
        <dbReference type="ARBA" id="ARBA00013208"/>
    </source>
</evidence>
<dbReference type="EMBL" id="JALP01000308">
    <property type="protein sequence ID" value="THG88786.1"/>
    <property type="molecule type" value="Genomic_DNA"/>
</dbReference>
<keyword evidence="7" id="KW-0645">Protease</keyword>
<evidence type="ECO:0000256" key="1">
    <source>
        <dbReference type="ARBA" id="ARBA00000677"/>
    </source>
</evidence>
<dbReference type="Proteomes" id="UP000297014">
    <property type="component" value="Unassembled WGS sequence"/>
</dbReference>
<feature type="domain" description="Peptidase S26" evidence="8">
    <location>
        <begin position="9"/>
        <end position="168"/>
    </location>
</feature>
<evidence type="ECO:0000256" key="5">
    <source>
        <dbReference type="ARBA" id="ARBA00022801"/>
    </source>
</evidence>
<dbReference type="OrthoDB" id="9802919at2"/>
<dbReference type="GO" id="GO:0006465">
    <property type="term" value="P:signal peptide processing"/>
    <property type="evidence" value="ECO:0007669"/>
    <property type="project" value="InterPro"/>
</dbReference>
<name>A0A094WJF0_ALKAL</name>
<dbReference type="SUPFAM" id="SSF51306">
    <property type="entry name" value="LexA/Signal peptidase"/>
    <property type="match status" value="1"/>
</dbReference>
<dbReference type="Proteomes" id="UP000002754">
    <property type="component" value="Unassembled WGS sequence"/>
</dbReference>
<dbReference type="EC" id="3.4.21.89" evidence="4 7"/>
<evidence type="ECO:0000256" key="6">
    <source>
        <dbReference type="PIRSR" id="PIRSR600223-1"/>
    </source>
</evidence>
<evidence type="ECO:0000256" key="2">
    <source>
        <dbReference type="ARBA" id="ARBA00004401"/>
    </source>
</evidence>
<dbReference type="RefSeq" id="WP_003324517.1">
    <property type="nucleotide sequence ID" value="NZ_ALPT02000081.1"/>
</dbReference>
<keyword evidence="11" id="KW-1185">Reference proteome</keyword>
<proteinExistence type="inferred from homology"/>
<dbReference type="eggNOG" id="COG0681">
    <property type="taxonomic scope" value="Bacteria"/>
</dbReference>
<dbReference type="GO" id="GO:0009003">
    <property type="term" value="F:signal peptidase activity"/>
    <property type="evidence" value="ECO:0007669"/>
    <property type="project" value="UniProtKB-EC"/>
</dbReference>
<dbReference type="PROSITE" id="PS00761">
    <property type="entry name" value="SPASE_I_3"/>
    <property type="match status" value="1"/>
</dbReference>
<evidence type="ECO:0000256" key="7">
    <source>
        <dbReference type="RuleBase" id="RU362042"/>
    </source>
</evidence>
<keyword evidence="7" id="KW-0812">Transmembrane</keyword>
<dbReference type="Gene3D" id="2.10.109.10">
    <property type="entry name" value="Umud Fragment, subunit A"/>
    <property type="match status" value="1"/>
</dbReference>
<comment type="caution">
    <text evidence="9">The sequence shown here is derived from an EMBL/GenBank/DDBJ whole genome shotgun (WGS) entry which is preliminary data.</text>
</comment>
<accession>A0A094WJF0</accession>
<evidence type="ECO:0000313" key="11">
    <source>
        <dbReference type="Proteomes" id="UP000002754"/>
    </source>
</evidence>
<comment type="subcellular location">
    <subcellularLocation>
        <location evidence="2">Cell membrane</location>
        <topology evidence="2">Single-pass type II membrane protein</topology>
    </subcellularLocation>
    <subcellularLocation>
        <location evidence="7">Membrane</location>
        <topology evidence="7">Single-pass type II membrane protein</topology>
    </subcellularLocation>
</comment>
<reference evidence="10 12" key="2">
    <citation type="submission" date="2014-01" db="EMBL/GenBank/DDBJ databases">
        <title>Draft genome sequencing of Bacillus alcalophilus CGMCC 1.3604.</title>
        <authorList>
            <person name="Yang J."/>
            <person name="Diao L."/>
            <person name="Yang S."/>
        </authorList>
    </citation>
    <scope>NUCLEOTIDE SEQUENCE [LARGE SCALE GENOMIC DNA]</scope>
    <source>
        <strain evidence="10 12">CGMCC 1.3604</strain>
    </source>
</reference>
<dbReference type="InterPro" id="IPR036286">
    <property type="entry name" value="LexA/Signal_pep-like_sf"/>
</dbReference>
<dbReference type="PROSITE" id="PS00760">
    <property type="entry name" value="SPASE_I_2"/>
    <property type="match status" value="1"/>
</dbReference>
<evidence type="ECO:0000313" key="12">
    <source>
        <dbReference type="Proteomes" id="UP000297014"/>
    </source>
</evidence>
<protein>
    <recommendedName>
        <fullName evidence="4 7">Signal peptidase I</fullName>
        <ecNumber evidence="4 7">3.4.21.89</ecNumber>
    </recommendedName>
</protein>
<dbReference type="AlphaFoldDB" id="A0A094WJF0"/>
<dbReference type="STRING" id="1218173.BALCAV_0218355"/>
<feature type="transmembrane region" description="Helical" evidence="7">
    <location>
        <begin position="12"/>
        <end position="31"/>
    </location>
</feature>
<feature type="active site" evidence="6">
    <location>
        <position position="39"/>
    </location>
</feature>
<feature type="active site" evidence="6">
    <location>
        <position position="80"/>
    </location>
</feature>
<dbReference type="InterPro" id="IPR019758">
    <property type="entry name" value="Pept_S26A_signal_pept_1_CS"/>
</dbReference>
<dbReference type="PANTHER" id="PTHR43390:SF1">
    <property type="entry name" value="CHLOROPLAST PROCESSING PEPTIDASE"/>
    <property type="match status" value="1"/>
</dbReference>
<dbReference type="Pfam" id="PF10502">
    <property type="entry name" value="Peptidase_S26"/>
    <property type="match status" value="1"/>
</dbReference>
<dbReference type="PANTHER" id="PTHR43390">
    <property type="entry name" value="SIGNAL PEPTIDASE I"/>
    <property type="match status" value="1"/>
</dbReference>
<dbReference type="InterPro" id="IPR019757">
    <property type="entry name" value="Pept_S26A_signal_pept_1_Lys-AS"/>
</dbReference>
<comment type="catalytic activity">
    <reaction evidence="1 7">
        <text>Cleavage of hydrophobic, N-terminal signal or leader sequences from secreted and periplasmic proteins.</text>
        <dbReference type="EC" id="3.4.21.89"/>
    </reaction>
</comment>
<keyword evidence="7" id="KW-0472">Membrane</keyword>
<comment type="similarity">
    <text evidence="3 7">Belongs to the peptidase S26 family.</text>
</comment>
<dbReference type="GO" id="GO:0004252">
    <property type="term" value="F:serine-type endopeptidase activity"/>
    <property type="evidence" value="ECO:0007669"/>
    <property type="project" value="InterPro"/>
</dbReference>
<keyword evidence="7" id="KW-1133">Transmembrane helix</keyword>